<keyword evidence="8" id="KW-0604">Photosystem II</keyword>
<evidence type="ECO:0000313" key="12">
    <source>
        <dbReference type="Proteomes" id="UP000654075"/>
    </source>
</evidence>
<dbReference type="EMBL" id="CAJNNV010026148">
    <property type="protein sequence ID" value="CAE8617395.1"/>
    <property type="molecule type" value="Genomic_DNA"/>
</dbReference>
<keyword evidence="7 9" id="KW-0472">Membrane</keyword>
<keyword evidence="12" id="KW-1185">Reference proteome</keyword>
<evidence type="ECO:0000256" key="3">
    <source>
        <dbReference type="ARBA" id="ARBA00022531"/>
    </source>
</evidence>
<dbReference type="InterPro" id="IPR037270">
    <property type="entry name" value="PSII_PsbK_sf"/>
</dbReference>
<keyword evidence="3" id="KW-0602">Photosynthesis</keyword>
<feature type="chain" id="PRO_5032451694" description="Photosystem II reaction center protein K" evidence="10">
    <location>
        <begin position="29"/>
        <end position="106"/>
    </location>
</feature>
<keyword evidence="4 9" id="KW-0812">Transmembrane</keyword>
<accession>A0A813FV00</accession>
<keyword evidence="10" id="KW-0732">Signal</keyword>
<evidence type="ECO:0000313" key="11">
    <source>
        <dbReference type="EMBL" id="CAE8617395.1"/>
    </source>
</evidence>
<dbReference type="PANTHER" id="PTHR35325">
    <property type="match status" value="1"/>
</dbReference>
<feature type="signal peptide" evidence="10">
    <location>
        <begin position="1"/>
        <end position="28"/>
    </location>
</feature>
<gene>
    <name evidence="11" type="ORF">PGLA1383_LOCUS35057</name>
</gene>
<feature type="transmembrane region" description="Helical" evidence="9">
    <location>
        <begin position="75"/>
        <end position="99"/>
    </location>
</feature>
<evidence type="ECO:0000256" key="1">
    <source>
        <dbReference type="ARBA" id="ARBA00004167"/>
    </source>
</evidence>
<evidence type="ECO:0000256" key="8">
    <source>
        <dbReference type="ARBA" id="ARBA00023276"/>
    </source>
</evidence>
<keyword evidence="6" id="KW-0793">Thylakoid</keyword>
<dbReference type="OrthoDB" id="10261556at2759"/>
<dbReference type="Pfam" id="PF02533">
    <property type="entry name" value="PsbK"/>
    <property type="match status" value="1"/>
</dbReference>
<dbReference type="InterPro" id="IPR003687">
    <property type="entry name" value="PSII_PsbK"/>
</dbReference>
<dbReference type="GO" id="GO:0005737">
    <property type="term" value="C:cytoplasm"/>
    <property type="evidence" value="ECO:0007669"/>
    <property type="project" value="UniProtKB-ARBA"/>
</dbReference>
<sequence length="106" mass="11286">MAARRSNTMLVAALVVGLCCLHINQHSAFVGPAVSSDRALRGAVEVSQQDLAQLVAAGAVIAVPEAAQARLPDEFVIFAPIVDVLPILPIFFFLLAFLWQASVGFR</sequence>
<evidence type="ECO:0000256" key="4">
    <source>
        <dbReference type="ARBA" id="ARBA00022692"/>
    </source>
</evidence>
<evidence type="ECO:0000256" key="6">
    <source>
        <dbReference type="ARBA" id="ARBA00023078"/>
    </source>
</evidence>
<organism evidence="11 12">
    <name type="scientific">Polarella glacialis</name>
    <name type="common">Dinoflagellate</name>
    <dbReference type="NCBI Taxonomy" id="89957"/>
    <lineage>
        <taxon>Eukaryota</taxon>
        <taxon>Sar</taxon>
        <taxon>Alveolata</taxon>
        <taxon>Dinophyceae</taxon>
        <taxon>Suessiales</taxon>
        <taxon>Suessiaceae</taxon>
        <taxon>Polarella</taxon>
    </lineage>
</organism>
<evidence type="ECO:0000256" key="9">
    <source>
        <dbReference type="SAM" id="Phobius"/>
    </source>
</evidence>
<dbReference type="GO" id="GO:0009539">
    <property type="term" value="C:photosystem II reaction center"/>
    <property type="evidence" value="ECO:0007669"/>
    <property type="project" value="InterPro"/>
</dbReference>
<keyword evidence="5 9" id="KW-1133">Transmembrane helix</keyword>
<proteinExistence type="inferred from homology"/>
<comment type="subcellular location">
    <subcellularLocation>
        <location evidence="1">Membrane</location>
        <topology evidence="1">Single-pass membrane protein</topology>
    </subcellularLocation>
</comment>
<comment type="caution">
    <text evidence="11">The sequence shown here is derived from an EMBL/GenBank/DDBJ whole genome shotgun (WGS) entry which is preliminary data.</text>
</comment>
<keyword evidence="2" id="KW-0674">Reaction center</keyword>
<evidence type="ECO:0000256" key="10">
    <source>
        <dbReference type="SAM" id="SignalP"/>
    </source>
</evidence>
<evidence type="ECO:0000256" key="7">
    <source>
        <dbReference type="ARBA" id="ARBA00023136"/>
    </source>
</evidence>
<name>A0A813FV00_POLGL</name>
<dbReference type="HAMAP" id="MF_00441">
    <property type="entry name" value="PSII_PsbK"/>
    <property type="match status" value="1"/>
</dbReference>
<evidence type="ECO:0000256" key="2">
    <source>
        <dbReference type="ARBA" id="ARBA00022469"/>
    </source>
</evidence>
<dbReference type="SUPFAM" id="SSF161037">
    <property type="entry name" value="Photosystem II reaction center protein K, PsbK"/>
    <property type="match status" value="1"/>
</dbReference>
<dbReference type="GO" id="GO:0015979">
    <property type="term" value="P:photosynthesis"/>
    <property type="evidence" value="ECO:0007669"/>
    <property type="project" value="UniProtKB-KW"/>
</dbReference>
<evidence type="ECO:0008006" key="13">
    <source>
        <dbReference type="Google" id="ProtNLM"/>
    </source>
</evidence>
<evidence type="ECO:0000256" key="5">
    <source>
        <dbReference type="ARBA" id="ARBA00022989"/>
    </source>
</evidence>
<dbReference type="AlphaFoldDB" id="A0A813FV00"/>
<reference evidence="11" key="1">
    <citation type="submission" date="2021-02" db="EMBL/GenBank/DDBJ databases">
        <authorList>
            <person name="Dougan E. K."/>
            <person name="Rhodes N."/>
            <person name="Thang M."/>
            <person name="Chan C."/>
        </authorList>
    </citation>
    <scope>NUCLEOTIDE SEQUENCE</scope>
</reference>
<dbReference type="Proteomes" id="UP000654075">
    <property type="component" value="Unassembled WGS sequence"/>
</dbReference>
<protein>
    <recommendedName>
        <fullName evidence="13">Photosystem II reaction center protein K</fullName>
    </recommendedName>
</protein>
<dbReference type="PANTHER" id="PTHR35325:SF1">
    <property type="entry name" value="PHOTOSYSTEM II REACTION CENTER PROTEIN K"/>
    <property type="match status" value="1"/>
</dbReference>